<proteinExistence type="inferred from homology"/>
<keyword evidence="8 9" id="KW-0472">Membrane</keyword>
<keyword evidence="6 9" id="KW-0812">Transmembrane</keyword>
<evidence type="ECO:0000259" key="10">
    <source>
        <dbReference type="PROSITE" id="PS50928"/>
    </source>
</evidence>
<evidence type="ECO:0000256" key="6">
    <source>
        <dbReference type="ARBA" id="ARBA00022692"/>
    </source>
</evidence>
<dbReference type="EMBL" id="NQMN01000001">
    <property type="protein sequence ID" value="PAF55325.1"/>
    <property type="molecule type" value="Genomic_DNA"/>
</dbReference>
<evidence type="ECO:0000256" key="3">
    <source>
        <dbReference type="ARBA" id="ARBA00022448"/>
    </source>
</evidence>
<dbReference type="PANTHER" id="PTHR32243">
    <property type="entry name" value="MALTOSE TRANSPORT SYSTEM PERMEASE-RELATED"/>
    <property type="match status" value="1"/>
</dbReference>
<feature type="transmembrane region" description="Helical" evidence="9">
    <location>
        <begin position="460"/>
        <end position="482"/>
    </location>
</feature>
<dbReference type="Gene3D" id="1.10.3720.10">
    <property type="entry name" value="MetI-like"/>
    <property type="match status" value="1"/>
</dbReference>
<comment type="caution">
    <text evidence="11">The sequence shown here is derived from an EMBL/GenBank/DDBJ whole genome shotgun (WGS) entry which is preliminary data.</text>
</comment>
<evidence type="ECO:0000256" key="1">
    <source>
        <dbReference type="ARBA" id="ARBA00004651"/>
    </source>
</evidence>
<evidence type="ECO:0000256" key="7">
    <source>
        <dbReference type="ARBA" id="ARBA00022989"/>
    </source>
</evidence>
<dbReference type="RefSeq" id="WP_084231887.1">
    <property type="nucleotide sequence ID" value="NZ_FWXE01000001.1"/>
</dbReference>
<keyword evidence="3 9" id="KW-0813">Transport</keyword>
<feature type="transmembrane region" description="Helical" evidence="9">
    <location>
        <begin position="347"/>
        <end position="374"/>
    </location>
</feature>
<dbReference type="SUPFAM" id="SSF161098">
    <property type="entry name" value="MetI-like"/>
    <property type="match status" value="1"/>
</dbReference>
<gene>
    <name evidence="11" type="ORF">CJF60_01385</name>
</gene>
<evidence type="ECO:0000256" key="5">
    <source>
        <dbReference type="ARBA" id="ARBA00022597"/>
    </source>
</evidence>
<evidence type="ECO:0000256" key="8">
    <source>
        <dbReference type="ARBA" id="ARBA00023136"/>
    </source>
</evidence>
<keyword evidence="4" id="KW-1003">Cell membrane</keyword>
<feature type="transmembrane region" description="Helical" evidence="9">
    <location>
        <begin position="525"/>
        <end position="545"/>
    </location>
</feature>
<evidence type="ECO:0000256" key="2">
    <source>
        <dbReference type="ARBA" id="ARBA00009047"/>
    </source>
</evidence>
<feature type="domain" description="ABC transmembrane type-1" evidence="10">
    <location>
        <begin position="349"/>
        <end position="545"/>
    </location>
</feature>
<keyword evidence="12" id="KW-1185">Reference proteome</keyword>
<evidence type="ECO:0000256" key="9">
    <source>
        <dbReference type="RuleBase" id="RU363032"/>
    </source>
</evidence>
<keyword evidence="5" id="KW-0762">Sugar transport</keyword>
<organism evidence="11 12">
    <name type="scientific">Mycoplasmopsis agassizii</name>
    <dbReference type="NCBI Taxonomy" id="33922"/>
    <lineage>
        <taxon>Bacteria</taxon>
        <taxon>Bacillati</taxon>
        <taxon>Mycoplasmatota</taxon>
        <taxon>Mycoplasmoidales</taxon>
        <taxon>Metamycoplasmataceae</taxon>
        <taxon>Mycoplasmopsis</taxon>
    </lineage>
</organism>
<evidence type="ECO:0000313" key="12">
    <source>
        <dbReference type="Proteomes" id="UP000217033"/>
    </source>
</evidence>
<dbReference type="PROSITE" id="PS50928">
    <property type="entry name" value="ABC_TM1"/>
    <property type="match status" value="1"/>
</dbReference>
<dbReference type="InterPro" id="IPR000515">
    <property type="entry name" value="MetI-like"/>
</dbReference>
<accession>A0ABX4H621</accession>
<evidence type="ECO:0000313" key="11">
    <source>
        <dbReference type="EMBL" id="PAF55325.1"/>
    </source>
</evidence>
<name>A0ABX4H621_9BACT</name>
<dbReference type="Pfam" id="PF00528">
    <property type="entry name" value="BPD_transp_1"/>
    <property type="match status" value="1"/>
</dbReference>
<protein>
    <recommendedName>
        <fullName evidence="10">ABC transmembrane type-1 domain-containing protein</fullName>
    </recommendedName>
</protein>
<keyword evidence="7 9" id="KW-1133">Transmembrane helix</keyword>
<dbReference type="InterPro" id="IPR050901">
    <property type="entry name" value="BP-dep_ABC_trans_perm"/>
</dbReference>
<reference evidence="11" key="1">
    <citation type="submission" date="2017-08" db="EMBL/GenBank/DDBJ databases">
        <authorList>
            <person name="Alvarez-Ponce D."/>
            <person name="Weitzman C.L."/>
            <person name="Tillett R.L."/>
            <person name="Sandmeier F.C."/>
            <person name="Tracy C.R."/>
        </authorList>
    </citation>
    <scope>NUCLEOTIDE SEQUENCE [LARGE SCALE GENOMIC DNA]</scope>
    <source>
        <strain evidence="11">PS6</strain>
    </source>
</reference>
<dbReference type="InterPro" id="IPR035906">
    <property type="entry name" value="MetI-like_sf"/>
</dbReference>
<dbReference type="CDD" id="cd06261">
    <property type="entry name" value="TM_PBP2"/>
    <property type="match status" value="1"/>
</dbReference>
<dbReference type="PANTHER" id="PTHR32243:SF50">
    <property type="entry name" value="MALTOSE_MALTODEXTRIN TRANSPORT SYSTEM PERMEASE PROTEIN MALG"/>
    <property type="match status" value="1"/>
</dbReference>
<feature type="transmembrane region" description="Helical" evidence="9">
    <location>
        <begin position="283"/>
        <end position="305"/>
    </location>
</feature>
<feature type="transmembrane region" description="Helical" evidence="9">
    <location>
        <begin position="416"/>
        <end position="439"/>
    </location>
</feature>
<evidence type="ECO:0000256" key="4">
    <source>
        <dbReference type="ARBA" id="ARBA00022475"/>
    </source>
</evidence>
<feature type="transmembrane region" description="Helical" evidence="9">
    <location>
        <begin position="386"/>
        <end position="410"/>
    </location>
</feature>
<comment type="subcellular location">
    <subcellularLocation>
        <location evidence="1 9">Cell membrane</location>
        <topology evidence="1 9">Multi-pass membrane protein</topology>
    </subcellularLocation>
</comment>
<sequence>MSLTQDVLKHNFKRTLNSLNPLANSYARSFRIEVKKEIVDRLNLILRNARAKHLISNNDFFQIVQYLKHNDLKNSATILAQQLAIKKDEETINQIVLVKLLSLFTSFSPVSFSSAKANLKVVEKIKKVIIYHVETNLVSYKNVINKFLLSTEKAQEQKQIILNYDLDLVRNYFYNNKINAAKLFEKNLNGFKSFPEDIFINLAKFEILFHEQTIYLNKKSKYSLNQFLSYDEISKETVRHYELIKEQSNLIKGFNVSAFATHINETSKFIRLSDLPPLTISQIIGLFFSYIILLFWAVAVLLPLVQMIVMSFDGSGGQYLGTTSGFAAESAIFHYEQLFNGQTDFLYWLGNSVLVASLTMILTVIFTLLLAYAFSRFHFKGRRSSIITVMLLQMVPSIAALTAFLVLYQLASIPVWVFLIIIYTGGGLTGNTFILKGYLDSIPVDLDEAARIDGANTFKVFTTIILPLAKPMVAIVALWSFIGPFGDVILPRLLVPATVDGSKDLTMAAGLRTLISGTGSTVRQYVFLAGAIVTGIPLTILFVVAQRFLVSGLTKGAVK</sequence>
<dbReference type="Proteomes" id="UP000217033">
    <property type="component" value="Unassembled WGS sequence"/>
</dbReference>
<comment type="similarity">
    <text evidence="2">Belongs to the binding-protein-dependent transport system permease family. MalFG subfamily.</text>
</comment>